<feature type="region of interest" description="Disordered" evidence="9">
    <location>
        <begin position="67"/>
        <end position="105"/>
    </location>
</feature>
<dbReference type="GO" id="GO:0031969">
    <property type="term" value="C:chloroplast membrane"/>
    <property type="evidence" value="ECO:0007669"/>
    <property type="project" value="UniProtKB-SubCell"/>
</dbReference>
<evidence type="ECO:0000256" key="3">
    <source>
        <dbReference type="ARBA" id="ARBA00022528"/>
    </source>
</evidence>
<evidence type="ECO:0000313" key="11">
    <source>
        <dbReference type="EMBL" id="GAA0161087.1"/>
    </source>
</evidence>
<dbReference type="Proteomes" id="UP001454036">
    <property type="component" value="Unassembled WGS sequence"/>
</dbReference>
<reference evidence="11 12" key="1">
    <citation type="submission" date="2024-01" db="EMBL/GenBank/DDBJ databases">
        <title>The complete chloroplast genome sequence of Lithospermum erythrorhizon: insights into the phylogenetic relationship among Boraginaceae species and the maternal lineages of purple gromwells.</title>
        <authorList>
            <person name="Okada T."/>
            <person name="Watanabe K."/>
        </authorList>
    </citation>
    <scope>NUCLEOTIDE SEQUENCE [LARGE SCALE GENOMIC DNA]</scope>
</reference>
<evidence type="ECO:0000256" key="7">
    <source>
        <dbReference type="ARBA" id="ARBA00022989"/>
    </source>
</evidence>
<evidence type="ECO:0000256" key="4">
    <source>
        <dbReference type="ARBA" id="ARBA00022640"/>
    </source>
</evidence>
<keyword evidence="5 10" id="KW-0812">Transmembrane</keyword>
<feature type="compositionally biased region" description="Gly residues" evidence="9">
    <location>
        <begin position="67"/>
        <end position="95"/>
    </location>
</feature>
<dbReference type="AlphaFoldDB" id="A0AAV3QD71"/>
<evidence type="ECO:0000256" key="10">
    <source>
        <dbReference type="SAM" id="Phobius"/>
    </source>
</evidence>
<evidence type="ECO:0000256" key="1">
    <source>
        <dbReference type="ARBA" id="ARBA00004508"/>
    </source>
</evidence>
<proteinExistence type="inferred from homology"/>
<keyword evidence="6" id="KW-0809">Transit peptide</keyword>
<evidence type="ECO:0000313" key="12">
    <source>
        <dbReference type="Proteomes" id="UP001454036"/>
    </source>
</evidence>
<name>A0AAV3QD71_LITER</name>
<organism evidence="11 12">
    <name type="scientific">Lithospermum erythrorhizon</name>
    <name type="common">Purple gromwell</name>
    <name type="synonym">Lithospermum officinale var. erythrorhizon</name>
    <dbReference type="NCBI Taxonomy" id="34254"/>
    <lineage>
        <taxon>Eukaryota</taxon>
        <taxon>Viridiplantae</taxon>
        <taxon>Streptophyta</taxon>
        <taxon>Embryophyta</taxon>
        <taxon>Tracheophyta</taxon>
        <taxon>Spermatophyta</taxon>
        <taxon>Magnoliopsida</taxon>
        <taxon>eudicotyledons</taxon>
        <taxon>Gunneridae</taxon>
        <taxon>Pentapetalae</taxon>
        <taxon>asterids</taxon>
        <taxon>lamiids</taxon>
        <taxon>Boraginales</taxon>
        <taxon>Boraginaceae</taxon>
        <taxon>Boraginoideae</taxon>
        <taxon>Lithospermeae</taxon>
        <taxon>Lithospermum</taxon>
    </lineage>
</organism>
<feature type="transmembrane region" description="Helical" evidence="10">
    <location>
        <begin position="227"/>
        <end position="247"/>
    </location>
</feature>
<keyword evidence="4" id="KW-0934">Plastid</keyword>
<dbReference type="InterPro" id="IPR021825">
    <property type="entry name" value="RETICULATA-related"/>
</dbReference>
<gene>
    <name evidence="11" type="ORF">LIER_17488</name>
</gene>
<evidence type="ECO:0000256" key="6">
    <source>
        <dbReference type="ARBA" id="ARBA00022946"/>
    </source>
</evidence>
<keyword evidence="7 10" id="KW-1133">Transmembrane helix</keyword>
<sequence>MAAQLRFSPLASAKNPHFSVYGLKFDNCAFPRSSLYQCTNLLNQPSLVARTRLRYFTVAGSGGGNGGLAGSGGSEGGGGNGGLGGSGGGGDGGGSNDDESNSSSSSFWDNFGPVGAFLSGWRARVAADPQFPFKVVMEELVGVTACVIGDMASRPNFGLNELDFVFSTLVVGSIMNFVLMYLLAPTMTASIQTLPSIFATCPTSHMFEPGSFGLFERLGTLVYKGTLFAAVGFTAGLAGTALSNGLIATRKKMDPNFETPNKPPPTLLNAMTWAIHMGVSSNLRYQTLNGIEFVLANGVPPVVFKTSVVGLRCLNNILGGMSFVILARLTGSQSVGDQQSKVPVVEDVSAIDKHRLLNEAVADDVVFHNDSSSK</sequence>
<dbReference type="EMBL" id="BAABME010004075">
    <property type="protein sequence ID" value="GAA0161087.1"/>
    <property type="molecule type" value="Genomic_DNA"/>
</dbReference>
<accession>A0AAV3QD71</accession>
<evidence type="ECO:0000256" key="2">
    <source>
        <dbReference type="ARBA" id="ARBA00010793"/>
    </source>
</evidence>
<protein>
    <submittedName>
        <fullName evidence="11">Uncharacterized protein</fullName>
    </submittedName>
</protein>
<evidence type="ECO:0000256" key="9">
    <source>
        <dbReference type="SAM" id="MobiDB-lite"/>
    </source>
</evidence>
<comment type="subcellular location">
    <subcellularLocation>
        <location evidence="1">Plastid</location>
        <location evidence="1">Chloroplast membrane</location>
        <topology evidence="1">Multi-pass membrane protein</topology>
    </subcellularLocation>
</comment>
<keyword evidence="8 10" id="KW-0472">Membrane</keyword>
<comment type="caution">
    <text evidence="11">The sequence shown here is derived from an EMBL/GenBank/DDBJ whole genome shotgun (WGS) entry which is preliminary data.</text>
</comment>
<dbReference type="Pfam" id="PF11891">
    <property type="entry name" value="RETICULATA-like"/>
    <property type="match status" value="1"/>
</dbReference>
<keyword evidence="3" id="KW-0150">Chloroplast</keyword>
<dbReference type="PANTHER" id="PTHR31620:SF15">
    <property type="entry name" value="PROTEIN RETICULATA-RELATED 2, CHLOROPLASTIC-RELATED"/>
    <property type="match status" value="1"/>
</dbReference>
<keyword evidence="12" id="KW-1185">Reference proteome</keyword>
<evidence type="ECO:0000256" key="8">
    <source>
        <dbReference type="ARBA" id="ARBA00023136"/>
    </source>
</evidence>
<evidence type="ECO:0000256" key="5">
    <source>
        <dbReference type="ARBA" id="ARBA00022692"/>
    </source>
</evidence>
<dbReference type="PANTHER" id="PTHR31620">
    <property type="entry name" value="PROTEIN RETICULATA-RELATED 2, CHLOROPLASTIC-RELATED"/>
    <property type="match status" value="1"/>
</dbReference>
<feature type="transmembrane region" description="Helical" evidence="10">
    <location>
        <begin position="164"/>
        <end position="184"/>
    </location>
</feature>
<comment type="similarity">
    <text evidence="2">Belongs to the RETICULATA family.</text>
</comment>